<dbReference type="Pfam" id="PF01479">
    <property type="entry name" value="S4"/>
    <property type="match status" value="1"/>
</dbReference>
<dbReference type="Gene3D" id="3.30.2350.10">
    <property type="entry name" value="Pseudouridine synthase"/>
    <property type="match status" value="1"/>
</dbReference>
<evidence type="ECO:0000256" key="4">
    <source>
        <dbReference type="PROSITE-ProRule" id="PRU00182"/>
    </source>
</evidence>
<dbReference type="InterPro" id="IPR020103">
    <property type="entry name" value="PsdUridine_synth_cat_dom_sf"/>
</dbReference>
<dbReference type="Proteomes" id="UP000427769">
    <property type="component" value="Chromosome"/>
</dbReference>
<dbReference type="RefSeq" id="WP_155303958.1">
    <property type="nucleotide sequence ID" value="NZ_AP021875.1"/>
</dbReference>
<dbReference type="InterPro" id="IPR006145">
    <property type="entry name" value="PsdUridine_synth_RsuA/RluA"/>
</dbReference>
<evidence type="ECO:0000259" key="7">
    <source>
        <dbReference type="Pfam" id="PF01479"/>
    </source>
</evidence>
<dbReference type="AlphaFoldDB" id="A0A5K7Z007"/>
<reference evidence="8 9" key="1">
    <citation type="submission" date="2019-11" db="EMBL/GenBank/DDBJ databases">
        <title>Comparative genomics of hydrocarbon-degrading Desulfosarcina strains.</title>
        <authorList>
            <person name="Watanabe M."/>
            <person name="Kojima H."/>
            <person name="Fukui M."/>
        </authorList>
    </citation>
    <scope>NUCLEOTIDE SEQUENCE [LARGE SCALE GENOMIC DNA]</scope>
    <source>
        <strain evidence="8 9">PP31</strain>
    </source>
</reference>
<evidence type="ECO:0000313" key="9">
    <source>
        <dbReference type="Proteomes" id="UP000427769"/>
    </source>
</evidence>
<dbReference type="SUPFAM" id="SSF55120">
    <property type="entry name" value="Pseudouridine synthase"/>
    <property type="match status" value="1"/>
</dbReference>
<comment type="catalytic activity">
    <reaction evidence="5">
        <text>a uridine in RNA = a pseudouridine in RNA</text>
        <dbReference type="Rhea" id="RHEA:48348"/>
        <dbReference type="Rhea" id="RHEA-COMP:12068"/>
        <dbReference type="Rhea" id="RHEA-COMP:12069"/>
        <dbReference type="ChEBI" id="CHEBI:65314"/>
        <dbReference type="ChEBI" id="CHEBI:65315"/>
    </reaction>
</comment>
<evidence type="ECO:0000256" key="2">
    <source>
        <dbReference type="ARBA" id="ARBA00023235"/>
    </source>
</evidence>
<sequence length="327" mass="35603">MPSPPYGFRFTVAAARSGFRLDAAVAAEVESCSRSFAATLIRRGLITVNGLGKKPGYVLRAGEMVSGTIPQPEAPDFRPEKIPLNILYEDSELVVIDKPPGMVVHPSPGHIGGTLVNALMHHCPDLSGISGSLRPGIVHRLDKDTSGVLVAAKNGMAMQHLAAQFKSRQVRKRYLALVYGVPESDLGTVDLAIGRHPVDRKKMSVTTRAPRSALTHWKVRESFVGASLLEVDIRTGRTHQIRVHCHAMGHPVIGDPVYCRRGEKKRLASAAPRMAQGLRDVTRQMLHAWKLSFLHPKTGKPLTLEAPIPADMGALISKFRELAPVQS</sequence>
<gene>
    <name evidence="8" type="primary">rluD</name>
    <name evidence="8" type="ORF">DSCW_24130</name>
</gene>
<dbReference type="Pfam" id="PF00849">
    <property type="entry name" value="PseudoU_synth_2"/>
    <property type="match status" value="1"/>
</dbReference>
<keyword evidence="2 5" id="KW-0413">Isomerase</keyword>
<proteinExistence type="inferred from homology"/>
<feature type="domain" description="RNA-binding S4" evidence="7">
    <location>
        <begin position="20"/>
        <end position="65"/>
    </location>
</feature>
<dbReference type="OrthoDB" id="128480at2"/>
<protein>
    <recommendedName>
        <fullName evidence="5">Pseudouridine synthase</fullName>
        <ecNumber evidence="5">5.4.99.-</ecNumber>
    </recommendedName>
</protein>
<keyword evidence="9" id="KW-1185">Reference proteome</keyword>
<organism evidence="8 9">
    <name type="scientific">Desulfosarcina widdelii</name>
    <dbReference type="NCBI Taxonomy" id="947919"/>
    <lineage>
        <taxon>Bacteria</taxon>
        <taxon>Pseudomonadati</taxon>
        <taxon>Thermodesulfobacteriota</taxon>
        <taxon>Desulfobacteria</taxon>
        <taxon>Desulfobacterales</taxon>
        <taxon>Desulfosarcinaceae</taxon>
        <taxon>Desulfosarcina</taxon>
    </lineage>
</organism>
<feature type="active site" evidence="3">
    <location>
        <position position="142"/>
    </location>
</feature>
<dbReference type="EMBL" id="AP021875">
    <property type="protein sequence ID" value="BBO74996.1"/>
    <property type="molecule type" value="Genomic_DNA"/>
</dbReference>
<dbReference type="KEGG" id="dwd:DSCW_24130"/>
<evidence type="ECO:0000256" key="3">
    <source>
        <dbReference type="PIRSR" id="PIRSR606225-1"/>
    </source>
</evidence>
<name>A0A5K7Z007_9BACT</name>
<dbReference type="EC" id="5.4.99.-" evidence="5"/>
<evidence type="ECO:0000256" key="5">
    <source>
        <dbReference type="RuleBase" id="RU362028"/>
    </source>
</evidence>
<dbReference type="PANTHER" id="PTHR21600">
    <property type="entry name" value="MITOCHONDRIAL RNA PSEUDOURIDINE SYNTHASE"/>
    <property type="match status" value="1"/>
</dbReference>
<dbReference type="CDD" id="cd00165">
    <property type="entry name" value="S4"/>
    <property type="match status" value="1"/>
</dbReference>
<dbReference type="InterPro" id="IPR036986">
    <property type="entry name" value="S4_RNA-bd_sf"/>
</dbReference>
<evidence type="ECO:0000259" key="6">
    <source>
        <dbReference type="Pfam" id="PF00849"/>
    </source>
</evidence>
<dbReference type="GO" id="GO:0003723">
    <property type="term" value="F:RNA binding"/>
    <property type="evidence" value="ECO:0007669"/>
    <property type="project" value="UniProtKB-KW"/>
</dbReference>
<dbReference type="InterPro" id="IPR050188">
    <property type="entry name" value="RluA_PseudoU_synthase"/>
</dbReference>
<evidence type="ECO:0000313" key="8">
    <source>
        <dbReference type="EMBL" id="BBO74996.1"/>
    </source>
</evidence>
<feature type="domain" description="Pseudouridine synthase RsuA/RluA-like" evidence="6">
    <location>
        <begin position="93"/>
        <end position="247"/>
    </location>
</feature>
<dbReference type="CDD" id="cd02869">
    <property type="entry name" value="PseudoU_synth_RluA_like"/>
    <property type="match status" value="1"/>
</dbReference>
<evidence type="ECO:0000256" key="1">
    <source>
        <dbReference type="ARBA" id="ARBA00010876"/>
    </source>
</evidence>
<dbReference type="InterPro" id="IPR006224">
    <property type="entry name" value="PsdUridine_synth_RluA-like_CS"/>
</dbReference>
<comment type="function">
    <text evidence="5">Responsible for synthesis of pseudouridine from uracil.</text>
</comment>
<dbReference type="PROSITE" id="PS50889">
    <property type="entry name" value="S4"/>
    <property type="match status" value="1"/>
</dbReference>
<dbReference type="PROSITE" id="PS01129">
    <property type="entry name" value="PSI_RLU"/>
    <property type="match status" value="1"/>
</dbReference>
<dbReference type="Gene3D" id="3.10.290.10">
    <property type="entry name" value="RNA-binding S4 domain"/>
    <property type="match status" value="1"/>
</dbReference>
<dbReference type="GO" id="GO:0000455">
    <property type="term" value="P:enzyme-directed rRNA pseudouridine synthesis"/>
    <property type="evidence" value="ECO:0007669"/>
    <property type="project" value="UniProtKB-ARBA"/>
</dbReference>
<dbReference type="InterPro" id="IPR002942">
    <property type="entry name" value="S4_RNA-bd"/>
</dbReference>
<comment type="similarity">
    <text evidence="1 5">Belongs to the pseudouridine synthase RluA family.</text>
</comment>
<dbReference type="SUPFAM" id="SSF55174">
    <property type="entry name" value="Alpha-L RNA-binding motif"/>
    <property type="match status" value="1"/>
</dbReference>
<dbReference type="GO" id="GO:0120159">
    <property type="term" value="F:rRNA pseudouridine synthase activity"/>
    <property type="evidence" value="ECO:0007669"/>
    <property type="project" value="UniProtKB-ARBA"/>
</dbReference>
<accession>A0A5K7Z007</accession>
<keyword evidence="4" id="KW-0694">RNA-binding</keyword>
<dbReference type="InterPro" id="IPR006225">
    <property type="entry name" value="PsdUridine_synth_RluC/D"/>
</dbReference>
<dbReference type="PANTHER" id="PTHR21600:SF44">
    <property type="entry name" value="RIBOSOMAL LARGE SUBUNIT PSEUDOURIDINE SYNTHASE D"/>
    <property type="match status" value="1"/>
</dbReference>
<dbReference type="NCBIfam" id="TIGR00005">
    <property type="entry name" value="rluA_subfam"/>
    <property type="match status" value="1"/>
</dbReference>